<dbReference type="Gene3D" id="3.30.1520.10">
    <property type="entry name" value="Phox-like domain"/>
    <property type="match status" value="1"/>
</dbReference>
<dbReference type="InterPro" id="IPR036871">
    <property type="entry name" value="PX_dom_sf"/>
</dbReference>
<gene>
    <name evidence="5" type="ORF">BINO364_LOCUS6958</name>
</gene>
<dbReference type="SUPFAM" id="SSF64268">
    <property type="entry name" value="PX domain"/>
    <property type="match status" value="1"/>
</dbReference>
<evidence type="ECO:0000313" key="5">
    <source>
        <dbReference type="EMBL" id="CAH0720768.1"/>
    </source>
</evidence>
<dbReference type="PROSITE" id="PS50195">
    <property type="entry name" value="PX"/>
    <property type="match status" value="1"/>
</dbReference>
<reference evidence="5" key="1">
    <citation type="submission" date="2021-12" db="EMBL/GenBank/DDBJ databases">
        <authorList>
            <person name="Martin H S."/>
        </authorList>
    </citation>
    <scope>NUCLEOTIDE SEQUENCE</scope>
</reference>
<dbReference type="InterPro" id="IPR037213">
    <property type="entry name" value="Run_dom_sf"/>
</dbReference>
<keyword evidence="6" id="KW-1185">Reference proteome</keyword>
<dbReference type="CDD" id="cd17689">
    <property type="entry name" value="RUN_SNX29"/>
    <property type="match status" value="1"/>
</dbReference>
<dbReference type="Gene3D" id="1.20.58.900">
    <property type="match status" value="1"/>
</dbReference>
<dbReference type="Pfam" id="PF02759">
    <property type="entry name" value="RUN"/>
    <property type="match status" value="1"/>
</dbReference>
<accession>A0A8J9UID3</accession>
<sequence length="646" mass="73702">MNNKILNTIANAIDNKEDVKKRIDTGKIVLRELQSCVENCQNRFGGKSELATEDDIRIVHLCEKWEKLLSHGLKTNLSNSTIQNFVSAGLNFTFNIINVGNSLWSYTCLHLTKHEKERFKILSNINTPLGYFRAFLRASLNERSLERYLQSWISHGLAIEYYDEGAFIRSPEANLLPSMASGLSTVLFALSIDRAELNESQQMNNINKAELVIPLPTPIRTSGNSKKKPLRQVISFDKKEELNEKKQRKYEQTIESSNESFCNSAPATCLNSPDPKTTPKTVSTSEPTSSDYKSGIRHFFPDSVKAIENPLQILSKLSESAKEIFYSSQNSIDKNNITKDDMSDLSVNCLKISESDSEEVAGSIDGSTSCLELCFTEDETAPDDKSINSVLENREKEFINLQLRYNQIEAISKEKIYKLEKLVLDLSKENDRLKEQLRNYMSAVEMGKNLKNSNSQDEEISQYEKKLVQVAEMHAELMEFNHHLQKRLQDLESSGLEILDLPESNVKAYIPSAFLVGKKTQSYHVYQIFLKIGHEEWNVYHRYAKFYELHSQLKKCHPDIANYKFPPKKTLRKRDARVVEQRRVALQAYLRHVLLALPELRDCTSRAALVTLLPFFGTSSTTNENGFNPTLTRQQSNDSTSTFDAL</sequence>
<dbReference type="Pfam" id="PF00787">
    <property type="entry name" value="PX"/>
    <property type="match status" value="1"/>
</dbReference>
<dbReference type="InterPro" id="IPR001683">
    <property type="entry name" value="PX_dom"/>
</dbReference>
<evidence type="ECO:0000256" key="1">
    <source>
        <dbReference type="SAM" id="Coils"/>
    </source>
</evidence>
<feature type="region of interest" description="Disordered" evidence="2">
    <location>
        <begin position="624"/>
        <end position="646"/>
    </location>
</feature>
<dbReference type="GO" id="GO:0035091">
    <property type="term" value="F:phosphatidylinositol binding"/>
    <property type="evidence" value="ECO:0007669"/>
    <property type="project" value="InterPro"/>
</dbReference>
<dbReference type="SMART" id="SM00312">
    <property type="entry name" value="PX"/>
    <property type="match status" value="1"/>
</dbReference>
<dbReference type="PANTHER" id="PTHR47194">
    <property type="entry name" value="SORTING NEXIN-29-RELATED"/>
    <property type="match status" value="1"/>
</dbReference>
<name>A0A8J9UID3_9NEOP</name>
<organism evidence="5 6">
    <name type="scientific">Brenthis ino</name>
    <name type="common">lesser marbled fritillary</name>
    <dbReference type="NCBI Taxonomy" id="405034"/>
    <lineage>
        <taxon>Eukaryota</taxon>
        <taxon>Metazoa</taxon>
        <taxon>Ecdysozoa</taxon>
        <taxon>Arthropoda</taxon>
        <taxon>Hexapoda</taxon>
        <taxon>Insecta</taxon>
        <taxon>Pterygota</taxon>
        <taxon>Neoptera</taxon>
        <taxon>Endopterygota</taxon>
        <taxon>Lepidoptera</taxon>
        <taxon>Glossata</taxon>
        <taxon>Ditrysia</taxon>
        <taxon>Papilionoidea</taxon>
        <taxon>Nymphalidae</taxon>
        <taxon>Heliconiinae</taxon>
        <taxon>Argynnini</taxon>
        <taxon>Brenthis</taxon>
    </lineage>
</organism>
<dbReference type="InterPro" id="IPR004012">
    <property type="entry name" value="Run_dom"/>
</dbReference>
<feature type="domain" description="RUN" evidence="4">
    <location>
        <begin position="52"/>
        <end position="195"/>
    </location>
</feature>
<feature type="domain" description="PX" evidence="3">
    <location>
        <begin position="504"/>
        <end position="623"/>
    </location>
</feature>
<protein>
    <recommendedName>
        <fullName evidence="7">Sorting nexin-29</fullName>
    </recommendedName>
</protein>
<evidence type="ECO:0008006" key="7">
    <source>
        <dbReference type="Google" id="ProtNLM"/>
    </source>
</evidence>
<feature type="compositionally biased region" description="Polar residues" evidence="2">
    <location>
        <begin position="253"/>
        <end position="292"/>
    </location>
</feature>
<feature type="non-terminal residue" evidence="5">
    <location>
        <position position="646"/>
    </location>
</feature>
<keyword evidence="1" id="KW-0175">Coiled coil</keyword>
<dbReference type="SMART" id="SM00593">
    <property type="entry name" value="RUN"/>
    <property type="match status" value="1"/>
</dbReference>
<evidence type="ECO:0000313" key="6">
    <source>
        <dbReference type="Proteomes" id="UP000838878"/>
    </source>
</evidence>
<evidence type="ECO:0000256" key="2">
    <source>
        <dbReference type="SAM" id="MobiDB-lite"/>
    </source>
</evidence>
<dbReference type="PANTHER" id="PTHR47194:SF3">
    <property type="entry name" value="SORTING NEXIN 29"/>
    <property type="match status" value="1"/>
</dbReference>
<dbReference type="InterPro" id="IPR047329">
    <property type="entry name" value="RUN_SNX29"/>
</dbReference>
<evidence type="ECO:0000259" key="4">
    <source>
        <dbReference type="PROSITE" id="PS50826"/>
    </source>
</evidence>
<dbReference type="PROSITE" id="PS50826">
    <property type="entry name" value="RUN"/>
    <property type="match status" value="1"/>
</dbReference>
<dbReference type="AlphaFoldDB" id="A0A8J9UID3"/>
<evidence type="ECO:0000259" key="3">
    <source>
        <dbReference type="PROSITE" id="PS50195"/>
    </source>
</evidence>
<proteinExistence type="predicted"/>
<feature type="coiled-coil region" evidence="1">
    <location>
        <begin position="416"/>
        <end position="443"/>
    </location>
</feature>
<feature type="region of interest" description="Disordered" evidence="2">
    <location>
        <begin position="245"/>
        <end position="294"/>
    </location>
</feature>
<dbReference type="SUPFAM" id="SSF140741">
    <property type="entry name" value="RUN domain-like"/>
    <property type="match status" value="1"/>
</dbReference>
<dbReference type="EMBL" id="OV170222">
    <property type="protein sequence ID" value="CAH0720768.1"/>
    <property type="molecule type" value="Genomic_DNA"/>
</dbReference>
<dbReference type="Proteomes" id="UP000838878">
    <property type="component" value="Chromosome 2"/>
</dbReference>
<dbReference type="OrthoDB" id="93876at2759"/>